<evidence type="ECO:0008006" key="4">
    <source>
        <dbReference type="Google" id="ProtNLM"/>
    </source>
</evidence>
<dbReference type="PANTHER" id="PTHR43669">
    <property type="entry name" value="5-KETO-D-GLUCONATE 5-REDUCTASE"/>
    <property type="match status" value="1"/>
</dbReference>
<comment type="similarity">
    <text evidence="1">Belongs to the short-chain dehydrogenases/reductases (SDR) family.</text>
</comment>
<dbReference type="EMBL" id="AFQF01003381">
    <property type="protein sequence ID" value="EGU75930.1"/>
    <property type="molecule type" value="Genomic_DNA"/>
</dbReference>
<dbReference type="AlphaFoldDB" id="F9G4H0"/>
<gene>
    <name evidence="3" type="ORF">FOXB_13552</name>
</gene>
<reference evidence="3" key="1">
    <citation type="journal article" date="2012" name="Mol. Plant Microbe Interact.">
        <title>A highly conserved effector in Fusarium oxysporum is required for full virulence on Arabidopsis.</title>
        <authorList>
            <person name="Thatcher L.F."/>
            <person name="Gardiner D.M."/>
            <person name="Kazan K."/>
            <person name="Manners J."/>
        </authorList>
    </citation>
    <scope>NUCLEOTIDE SEQUENCE [LARGE SCALE GENOMIC DNA]</scope>
    <source>
        <strain evidence="3">Fo5176</strain>
    </source>
</reference>
<evidence type="ECO:0000256" key="2">
    <source>
        <dbReference type="ARBA" id="ARBA00023002"/>
    </source>
</evidence>
<name>F9G4H0_FUSOF</name>
<dbReference type="Pfam" id="PF00106">
    <property type="entry name" value="adh_short"/>
    <property type="match status" value="1"/>
</dbReference>
<evidence type="ECO:0000256" key="1">
    <source>
        <dbReference type="ARBA" id="ARBA00006484"/>
    </source>
</evidence>
<dbReference type="PANTHER" id="PTHR43669:SF11">
    <property type="entry name" value="SHORT-CHAIN DEHYDROGENASE_OXIDOREDUCTASE"/>
    <property type="match status" value="1"/>
</dbReference>
<dbReference type="PRINTS" id="PR00081">
    <property type="entry name" value="GDHRDH"/>
</dbReference>
<accession>F9G4H0</accession>
<dbReference type="GO" id="GO:0016491">
    <property type="term" value="F:oxidoreductase activity"/>
    <property type="evidence" value="ECO:0007669"/>
    <property type="project" value="UniProtKB-KW"/>
</dbReference>
<dbReference type="SUPFAM" id="SSF51735">
    <property type="entry name" value="NAD(P)-binding Rossmann-fold domains"/>
    <property type="match status" value="1"/>
</dbReference>
<dbReference type="Gene3D" id="3.40.50.720">
    <property type="entry name" value="NAD(P)-binding Rossmann-like Domain"/>
    <property type="match status" value="1"/>
</dbReference>
<dbReference type="PaxDb" id="5507-FOXG_13637P0"/>
<keyword evidence="2" id="KW-0560">Oxidoreductase</keyword>
<dbReference type="STRING" id="660025.F9G4H0"/>
<organism evidence="3">
    <name type="scientific">Fusarium oxysporum (strain Fo5176)</name>
    <name type="common">Fusarium vascular wilt</name>
    <dbReference type="NCBI Taxonomy" id="660025"/>
    <lineage>
        <taxon>Eukaryota</taxon>
        <taxon>Fungi</taxon>
        <taxon>Dikarya</taxon>
        <taxon>Ascomycota</taxon>
        <taxon>Pezizomycotina</taxon>
        <taxon>Sordariomycetes</taxon>
        <taxon>Hypocreomycetidae</taxon>
        <taxon>Hypocreales</taxon>
        <taxon>Nectriaceae</taxon>
        <taxon>Fusarium</taxon>
        <taxon>Fusarium oxysporum species complex</taxon>
    </lineage>
</organism>
<dbReference type="InterPro" id="IPR002347">
    <property type="entry name" value="SDR_fam"/>
</dbReference>
<dbReference type="InterPro" id="IPR036291">
    <property type="entry name" value="NAD(P)-bd_dom_sf"/>
</dbReference>
<protein>
    <recommendedName>
        <fullName evidence="4">Oxidoreductase DltE</fullName>
    </recommendedName>
</protein>
<sequence>MEILERIMNKLTDCNLIESVSFLSCTTQPSLNLPTIRLPSHFTPRQALPTQSRYHGSRYDIRKLLTCHFPSISSRDPSKLNLALLDMAPLYQKALVLGASSGIGEALAAKLIATGTKVIVVGRRSDKLQEFVKKYGDDNARAVVFDVTDLNGIKSFAESITQSDPDLDSIVFSSGIQRGFDFTSPETLDLSVLGDELTTNYTSAVHLTAAFLPHLKEQPQGHLIYVSATLGLIPSMIRTPNYNASKSALHTFILNVREQLKASGASHIRMIEVFPPAVQTELHDEKHQPDLVNGGEIGMPLGEFTERMFNGLVKGDEQFAVGPGESLFKEDGFETQRMKLYEAGREFINKSLAKYLKK</sequence>
<comment type="caution">
    <text evidence="3">The sequence shown here is derived from an EMBL/GenBank/DDBJ whole genome shotgun (WGS) entry which is preliminary data.</text>
</comment>
<evidence type="ECO:0000313" key="3">
    <source>
        <dbReference type="EMBL" id="EGU75930.1"/>
    </source>
</evidence>
<dbReference type="OrthoDB" id="37659at2759"/>
<proteinExistence type="inferred from homology"/>